<feature type="compositionally biased region" description="Low complexity" evidence="1">
    <location>
        <begin position="8"/>
        <end position="18"/>
    </location>
</feature>
<feature type="region of interest" description="Disordered" evidence="1">
    <location>
        <begin position="1"/>
        <end position="55"/>
    </location>
</feature>
<evidence type="ECO:0000313" key="3">
    <source>
        <dbReference type="Proteomes" id="UP000313359"/>
    </source>
</evidence>
<keyword evidence="3" id="KW-1185">Reference proteome</keyword>
<gene>
    <name evidence="2" type="ORF">L227DRAFT_243953</name>
</gene>
<sequence>MFLDEVTSRSSSVSAPSSDPYTEAPGQRHSSRRSRPTPSTLGSRPESPDAVSSTRGLRVVLGVRSCTLNGERHRGDGVASRSSFSTSSYLNRVPYRTPALLGCDDGEAAACRMPKVSIATILRSNMGERLEGMTATQMLAHQARTGRLATRNLATRSCTGEINGA</sequence>
<protein>
    <submittedName>
        <fullName evidence="2">Uncharacterized protein</fullName>
    </submittedName>
</protein>
<evidence type="ECO:0000313" key="2">
    <source>
        <dbReference type="EMBL" id="RPD56775.1"/>
    </source>
</evidence>
<dbReference type="Proteomes" id="UP000313359">
    <property type="component" value="Unassembled WGS sequence"/>
</dbReference>
<evidence type="ECO:0000256" key="1">
    <source>
        <dbReference type="SAM" id="MobiDB-lite"/>
    </source>
</evidence>
<name>A0A5C2S067_9APHY</name>
<organism evidence="2 3">
    <name type="scientific">Lentinus tigrinus ALCF2SS1-6</name>
    <dbReference type="NCBI Taxonomy" id="1328759"/>
    <lineage>
        <taxon>Eukaryota</taxon>
        <taxon>Fungi</taxon>
        <taxon>Dikarya</taxon>
        <taxon>Basidiomycota</taxon>
        <taxon>Agaricomycotina</taxon>
        <taxon>Agaricomycetes</taxon>
        <taxon>Polyporales</taxon>
        <taxon>Polyporaceae</taxon>
        <taxon>Lentinus</taxon>
    </lineage>
</organism>
<dbReference type="EMBL" id="ML122285">
    <property type="protein sequence ID" value="RPD56775.1"/>
    <property type="molecule type" value="Genomic_DNA"/>
</dbReference>
<accession>A0A5C2S067</accession>
<feature type="compositionally biased region" description="Low complexity" evidence="1">
    <location>
        <begin position="36"/>
        <end position="45"/>
    </location>
</feature>
<proteinExistence type="predicted"/>
<reference evidence="2" key="1">
    <citation type="journal article" date="2018" name="Genome Biol. Evol.">
        <title>Genomics and development of Lentinus tigrinus, a white-rot wood-decaying mushroom with dimorphic fruiting bodies.</title>
        <authorList>
            <person name="Wu B."/>
            <person name="Xu Z."/>
            <person name="Knudson A."/>
            <person name="Carlson A."/>
            <person name="Chen N."/>
            <person name="Kovaka S."/>
            <person name="LaButti K."/>
            <person name="Lipzen A."/>
            <person name="Pennachio C."/>
            <person name="Riley R."/>
            <person name="Schakwitz W."/>
            <person name="Umezawa K."/>
            <person name="Ohm R.A."/>
            <person name="Grigoriev I.V."/>
            <person name="Nagy L.G."/>
            <person name="Gibbons J."/>
            <person name="Hibbett D."/>
        </authorList>
    </citation>
    <scope>NUCLEOTIDE SEQUENCE [LARGE SCALE GENOMIC DNA]</scope>
    <source>
        <strain evidence="2">ALCF2SS1-6</strain>
    </source>
</reference>
<dbReference type="AlphaFoldDB" id="A0A5C2S067"/>